<comment type="caution">
    <text evidence="6">The sequence shown here is derived from an EMBL/GenBank/DDBJ whole genome shotgun (WGS) entry which is preliminary data.</text>
</comment>
<dbReference type="Proteomes" id="UP000655287">
    <property type="component" value="Unassembled WGS sequence"/>
</dbReference>
<dbReference type="AlphaFoldDB" id="A0A919R4K4"/>
<dbReference type="GO" id="GO:0005576">
    <property type="term" value="C:extracellular region"/>
    <property type="evidence" value="ECO:0007669"/>
    <property type="project" value="TreeGrafter"/>
</dbReference>
<dbReference type="GO" id="GO:0030288">
    <property type="term" value="C:outer membrane-bounded periplasmic space"/>
    <property type="evidence" value="ECO:0007669"/>
    <property type="project" value="TreeGrafter"/>
</dbReference>
<evidence type="ECO:0000313" key="6">
    <source>
        <dbReference type="EMBL" id="GII78286.1"/>
    </source>
</evidence>
<protein>
    <submittedName>
        <fullName evidence="6">Glutamate ABC transporter substrate-binding protein</fullName>
    </submittedName>
</protein>
<keyword evidence="7" id="KW-1185">Reference proteome</keyword>
<evidence type="ECO:0000313" key="7">
    <source>
        <dbReference type="Proteomes" id="UP000655287"/>
    </source>
</evidence>
<dbReference type="InterPro" id="IPR001638">
    <property type="entry name" value="Solute-binding_3/MltF_N"/>
</dbReference>
<name>A0A919R4K4_9ACTN</name>
<reference evidence="6" key="1">
    <citation type="submission" date="2021-01" db="EMBL/GenBank/DDBJ databases">
        <title>Whole genome shotgun sequence of Sphaerisporangium rufum NBRC 109079.</title>
        <authorList>
            <person name="Komaki H."/>
            <person name="Tamura T."/>
        </authorList>
    </citation>
    <scope>NUCLEOTIDE SEQUENCE</scope>
    <source>
        <strain evidence="6">NBRC 109079</strain>
    </source>
</reference>
<dbReference type="PANTHER" id="PTHR30085">
    <property type="entry name" value="AMINO ACID ABC TRANSPORTER PERMEASE"/>
    <property type="match status" value="1"/>
</dbReference>
<evidence type="ECO:0000256" key="1">
    <source>
        <dbReference type="ARBA" id="ARBA00010333"/>
    </source>
</evidence>
<dbReference type="EMBL" id="BOOU01000046">
    <property type="protein sequence ID" value="GII78286.1"/>
    <property type="molecule type" value="Genomic_DNA"/>
</dbReference>
<dbReference type="SUPFAM" id="SSF53850">
    <property type="entry name" value="Periplasmic binding protein-like II"/>
    <property type="match status" value="1"/>
</dbReference>
<feature type="domain" description="Solute-binding protein family 3/N-terminal" evidence="5">
    <location>
        <begin position="40"/>
        <end position="269"/>
    </location>
</feature>
<dbReference type="SMART" id="SM00062">
    <property type="entry name" value="PBPb"/>
    <property type="match status" value="1"/>
</dbReference>
<sequence>MRLRQFGAALLSAATLVGGLAACGSSGPSSALAKAKDEKKLTIGVKYDQPGMGLKKPDGTVEGFDVDVAKYIAKELGVPESGITWKEARSANRETFLAQGQVDLIVATYSITEARKPKVTFAGPFYLAHQDTLVRADDTSITSLDSLKGKRICQVTGSNSWKNIAEGTNKESKKVDVTLVPAGAYDECITKLKGNALDAVTTDDMILAGYAKREGSALKVTGAPFTDEKYGVGLKKGDKETCEAVNKAITKMYQDGTIKQLFEKHFSGTGLNFTATGAPPAEGCS</sequence>
<evidence type="ECO:0000256" key="3">
    <source>
        <dbReference type="ARBA" id="ARBA00022729"/>
    </source>
</evidence>
<dbReference type="CDD" id="cd13690">
    <property type="entry name" value="PBP2_GluB"/>
    <property type="match status" value="1"/>
</dbReference>
<dbReference type="Pfam" id="PF00497">
    <property type="entry name" value="SBP_bac_3"/>
    <property type="match status" value="1"/>
</dbReference>
<dbReference type="GO" id="GO:0006865">
    <property type="term" value="P:amino acid transport"/>
    <property type="evidence" value="ECO:0007669"/>
    <property type="project" value="TreeGrafter"/>
</dbReference>
<gene>
    <name evidence="6" type="primary">gluB</name>
    <name evidence="6" type="ORF">Sru01_32680</name>
</gene>
<dbReference type="PROSITE" id="PS51257">
    <property type="entry name" value="PROKAR_LIPOPROTEIN"/>
    <property type="match status" value="1"/>
</dbReference>
<dbReference type="PROSITE" id="PS01039">
    <property type="entry name" value="SBP_BACTERIAL_3"/>
    <property type="match status" value="1"/>
</dbReference>
<dbReference type="InterPro" id="IPR051455">
    <property type="entry name" value="Bact_solute-bind_prot3"/>
</dbReference>
<organism evidence="6 7">
    <name type="scientific">Sphaerisporangium rufum</name>
    <dbReference type="NCBI Taxonomy" id="1381558"/>
    <lineage>
        <taxon>Bacteria</taxon>
        <taxon>Bacillati</taxon>
        <taxon>Actinomycetota</taxon>
        <taxon>Actinomycetes</taxon>
        <taxon>Streptosporangiales</taxon>
        <taxon>Streptosporangiaceae</taxon>
        <taxon>Sphaerisporangium</taxon>
    </lineage>
</organism>
<dbReference type="InterPro" id="IPR018313">
    <property type="entry name" value="SBP_3_CS"/>
</dbReference>
<dbReference type="RefSeq" id="WP_203985529.1">
    <property type="nucleotide sequence ID" value="NZ_BOOU01000046.1"/>
</dbReference>
<keyword evidence="3" id="KW-0732">Signal</keyword>
<comment type="similarity">
    <text evidence="1 4">Belongs to the bacterial solute-binding protein 3 family.</text>
</comment>
<dbReference type="Gene3D" id="3.40.190.10">
    <property type="entry name" value="Periplasmic binding protein-like II"/>
    <property type="match status" value="2"/>
</dbReference>
<accession>A0A919R4K4</accession>
<dbReference type="PANTHER" id="PTHR30085:SF6">
    <property type="entry name" value="ABC TRANSPORTER GLUTAMINE-BINDING PROTEIN GLNH"/>
    <property type="match status" value="1"/>
</dbReference>
<keyword evidence="2" id="KW-0813">Transport</keyword>
<evidence type="ECO:0000256" key="2">
    <source>
        <dbReference type="ARBA" id="ARBA00022448"/>
    </source>
</evidence>
<evidence type="ECO:0000256" key="4">
    <source>
        <dbReference type="RuleBase" id="RU003744"/>
    </source>
</evidence>
<evidence type="ECO:0000259" key="5">
    <source>
        <dbReference type="SMART" id="SM00062"/>
    </source>
</evidence>
<proteinExistence type="inferred from homology"/>